<sequence>MSDHANEIVLLSRKDAIATITLNRPKARNALSEAMLAAIASIIADVNQDEKLRAVIVSHNGPGFCAGHDLKEMNNHRTDDDGGRAYYDRLFAACSDVMMSIVKSPKIFIARVNGIATAAGCQLVAACDMAIASDHARFGVNGINAGLFCSTPMVSLSRNVGRKTAMELLTTGHLMSAHEAVAAGVINRAVASDQLDTEINDMATAVAAKPASVLALGKQAFYRQLE</sequence>
<dbReference type="GO" id="GO:0005739">
    <property type="term" value="C:mitochondrion"/>
    <property type="evidence" value="ECO:0007669"/>
    <property type="project" value="TreeGrafter"/>
</dbReference>
<protein>
    <submittedName>
        <fullName evidence="4">Enoyl-CoA hydratase</fullName>
        <ecNumber evidence="4">4.2.1.17</ecNumber>
    </submittedName>
</protein>
<evidence type="ECO:0000256" key="2">
    <source>
        <dbReference type="ARBA" id="ARBA00022946"/>
    </source>
</evidence>
<keyword evidence="4" id="KW-0456">Lyase</keyword>
<dbReference type="PANTHER" id="PTHR43602">
    <property type="match status" value="1"/>
</dbReference>
<reference evidence="4" key="1">
    <citation type="submission" date="2018-06" db="EMBL/GenBank/DDBJ databases">
        <authorList>
            <person name="Zhirakovskaya E."/>
        </authorList>
    </citation>
    <scope>NUCLEOTIDE SEQUENCE</scope>
</reference>
<feature type="non-terminal residue" evidence="4">
    <location>
        <position position="226"/>
    </location>
</feature>
<dbReference type="CDD" id="cd06558">
    <property type="entry name" value="crotonase-like"/>
    <property type="match status" value="1"/>
</dbReference>
<keyword evidence="2" id="KW-0809">Transit peptide</keyword>
<evidence type="ECO:0000313" key="4">
    <source>
        <dbReference type="EMBL" id="VAW00447.1"/>
    </source>
</evidence>
<keyword evidence="1" id="KW-0276">Fatty acid metabolism</keyword>
<dbReference type="AlphaFoldDB" id="A0A3B0SHP7"/>
<dbReference type="InterPro" id="IPR052377">
    <property type="entry name" value="Mitochondrial_ECH-domain"/>
</dbReference>
<evidence type="ECO:0000256" key="3">
    <source>
        <dbReference type="ARBA" id="ARBA00023098"/>
    </source>
</evidence>
<dbReference type="Pfam" id="PF00378">
    <property type="entry name" value="ECH_1"/>
    <property type="match status" value="1"/>
</dbReference>
<gene>
    <name evidence="4" type="ORF">MNBD_ALPHA08-2088</name>
</gene>
<evidence type="ECO:0000256" key="1">
    <source>
        <dbReference type="ARBA" id="ARBA00022832"/>
    </source>
</evidence>
<dbReference type="Gene3D" id="3.90.226.10">
    <property type="entry name" value="2-enoyl-CoA Hydratase, Chain A, domain 1"/>
    <property type="match status" value="1"/>
</dbReference>
<dbReference type="InterPro" id="IPR001753">
    <property type="entry name" value="Enoyl-CoA_hydra/iso"/>
</dbReference>
<name>A0A3B0SHP7_9ZZZZ</name>
<proteinExistence type="predicted"/>
<dbReference type="PANTHER" id="PTHR43602:SF1">
    <property type="entry name" value="ENOYL-COA HYDRATASE DOMAIN-CONTAINING PROTEIN 3, MITOCHONDRIAL"/>
    <property type="match status" value="1"/>
</dbReference>
<dbReference type="GO" id="GO:0006631">
    <property type="term" value="P:fatty acid metabolic process"/>
    <property type="evidence" value="ECO:0007669"/>
    <property type="project" value="UniProtKB-KW"/>
</dbReference>
<dbReference type="InterPro" id="IPR029045">
    <property type="entry name" value="ClpP/crotonase-like_dom_sf"/>
</dbReference>
<dbReference type="GO" id="GO:0004300">
    <property type="term" value="F:enoyl-CoA hydratase activity"/>
    <property type="evidence" value="ECO:0007669"/>
    <property type="project" value="UniProtKB-EC"/>
</dbReference>
<accession>A0A3B0SHP7</accession>
<dbReference type="SUPFAM" id="SSF52096">
    <property type="entry name" value="ClpP/crotonase"/>
    <property type="match status" value="1"/>
</dbReference>
<dbReference type="EMBL" id="UOEC01000176">
    <property type="protein sequence ID" value="VAW00447.1"/>
    <property type="molecule type" value="Genomic_DNA"/>
</dbReference>
<organism evidence="4">
    <name type="scientific">hydrothermal vent metagenome</name>
    <dbReference type="NCBI Taxonomy" id="652676"/>
    <lineage>
        <taxon>unclassified sequences</taxon>
        <taxon>metagenomes</taxon>
        <taxon>ecological metagenomes</taxon>
    </lineage>
</organism>
<dbReference type="EC" id="4.2.1.17" evidence="4"/>
<keyword evidence="3" id="KW-0443">Lipid metabolism</keyword>